<proteinExistence type="predicted"/>
<evidence type="ECO:0000313" key="5">
    <source>
        <dbReference type="Proteomes" id="UP000182998"/>
    </source>
</evidence>
<name>A0A098GD40_LEGMI</name>
<dbReference type="EMBL" id="LN614830">
    <property type="protein sequence ID" value="CEG60403.1"/>
    <property type="molecule type" value="Genomic_DNA"/>
</dbReference>
<dbReference type="HOGENOM" id="CLU_2686550_0_0_6"/>
<reference evidence="2" key="1">
    <citation type="submission" date="2014-09" db="EMBL/GenBank/DDBJ databases">
        <authorList>
            <person name="GOMEZ-VALERO Laura"/>
        </authorList>
    </citation>
    <scope>NUCLEOTIDE SEQUENCE</scope>
    <source>
        <strain evidence="2">ATCC33218</strain>
    </source>
</reference>
<evidence type="ECO:0000256" key="1">
    <source>
        <dbReference type="SAM" id="MobiDB-lite"/>
    </source>
</evidence>
<keyword evidence="5" id="KW-1185">Reference proteome</keyword>
<dbReference type="PATRIC" id="fig|451.8.peg.191"/>
<feature type="compositionally biased region" description="Basic and acidic residues" evidence="1">
    <location>
        <begin position="55"/>
        <end position="74"/>
    </location>
</feature>
<dbReference type="RefSeq" id="WP_045098821.1">
    <property type="nucleotide sequence ID" value="NZ_CP020614.1"/>
</dbReference>
<reference evidence="4" key="2">
    <citation type="submission" date="2014-09" db="EMBL/GenBank/DDBJ databases">
        <authorList>
            <person name="Gomez-Valero L."/>
        </authorList>
    </citation>
    <scope>NUCLEOTIDE SEQUENCE [LARGE SCALE GENOMIC DNA]</scope>
    <source>
        <strain evidence="4">ATCC33218</strain>
    </source>
</reference>
<evidence type="ECO:0000313" key="2">
    <source>
        <dbReference type="EMBL" id="CEG60403.1"/>
    </source>
</evidence>
<organism evidence="2 4">
    <name type="scientific">Legionella micdadei</name>
    <name type="common">Tatlockia micdadei</name>
    <dbReference type="NCBI Taxonomy" id="451"/>
    <lineage>
        <taxon>Bacteria</taxon>
        <taxon>Pseudomonadati</taxon>
        <taxon>Pseudomonadota</taxon>
        <taxon>Gammaproteobacteria</taxon>
        <taxon>Legionellales</taxon>
        <taxon>Legionellaceae</taxon>
        <taxon>Legionella</taxon>
    </lineage>
</organism>
<accession>A0A098GD40</accession>
<dbReference type="Proteomes" id="UP000032414">
    <property type="component" value="Chromosome I"/>
</dbReference>
<evidence type="ECO:0000313" key="4">
    <source>
        <dbReference type="Proteomes" id="UP000032414"/>
    </source>
</evidence>
<protein>
    <submittedName>
        <fullName evidence="2">Uncharacterized protein</fullName>
    </submittedName>
</protein>
<dbReference type="KEGG" id="tmc:LMI_1088"/>
<gene>
    <name evidence="2" type="ORF">LMI_1088</name>
    <name evidence="3" type="ORF">SAMN02982997_02644</name>
</gene>
<dbReference type="EMBL" id="FMVN01000015">
    <property type="protein sequence ID" value="SCY72137.1"/>
    <property type="molecule type" value="Genomic_DNA"/>
</dbReference>
<feature type="region of interest" description="Disordered" evidence="1">
    <location>
        <begin position="44"/>
        <end position="74"/>
    </location>
</feature>
<dbReference type="Proteomes" id="UP000182998">
    <property type="component" value="Unassembled WGS sequence"/>
</dbReference>
<sequence>MNRNKVIKTLVSRFEQQIGKLPDEKLKELESGKLELNLIQPVGQEAGGAGMRSPGDIRRGKTELPIRLEPPSRR</sequence>
<reference evidence="3 5" key="3">
    <citation type="submission" date="2016-10" db="EMBL/GenBank/DDBJ databases">
        <authorList>
            <person name="Varghese N."/>
            <person name="Submissions S."/>
        </authorList>
    </citation>
    <scope>NUCLEOTIDE SEQUENCE [LARGE SCALE GENOMIC DNA]</scope>
    <source>
        <strain evidence="3 5">ATCC 33218</strain>
    </source>
</reference>
<dbReference type="AlphaFoldDB" id="A0A098GD40"/>
<evidence type="ECO:0000313" key="3">
    <source>
        <dbReference type="EMBL" id="SCY72137.1"/>
    </source>
</evidence>